<keyword evidence="4 6" id="KW-0720">Serine protease</keyword>
<dbReference type="PANTHER" id="PTHR24276">
    <property type="entry name" value="POLYSERASE-RELATED"/>
    <property type="match status" value="1"/>
</dbReference>
<dbReference type="InterPro" id="IPR043504">
    <property type="entry name" value="Peptidase_S1_PA_chymotrypsin"/>
</dbReference>
<evidence type="ECO:0000256" key="2">
    <source>
        <dbReference type="ARBA" id="ARBA00022670"/>
    </source>
</evidence>
<feature type="non-terminal residue" evidence="8">
    <location>
        <position position="267"/>
    </location>
</feature>
<dbReference type="CDD" id="cd00190">
    <property type="entry name" value="Tryp_SPc"/>
    <property type="match status" value="1"/>
</dbReference>
<dbReference type="InterPro" id="IPR009003">
    <property type="entry name" value="Peptidase_S1_PA"/>
</dbReference>
<dbReference type="Pfam" id="PF00089">
    <property type="entry name" value="Trypsin"/>
    <property type="match status" value="1"/>
</dbReference>
<gene>
    <name evidence="8" type="ORF">IPOD504_LOCUS3384</name>
</gene>
<dbReference type="InterPro" id="IPR001314">
    <property type="entry name" value="Peptidase_S1A"/>
</dbReference>
<dbReference type="InterPro" id="IPR033116">
    <property type="entry name" value="TRYPSIN_SER"/>
</dbReference>
<accession>A0ABN8HYD9</accession>
<evidence type="ECO:0000313" key="8">
    <source>
        <dbReference type="EMBL" id="CAH2041748.1"/>
    </source>
</evidence>
<evidence type="ECO:0000259" key="7">
    <source>
        <dbReference type="PROSITE" id="PS50240"/>
    </source>
</evidence>
<dbReference type="EMBL" id="OW152825">
    <property type="protein sequence ID" value="CAH2041748.1"/>
    <property type="molecule type" value="Genomic_DNA"/>
</dbReference>
<dbReference type="PROSITE" id="PS50240">
    <property type="entry name" value="TRYPSIN_DOM"/>
    <property type="match status" value="1"/>
</dbReference>
<dbReference type="PROSITE" id="PS00135">
    <property type="entry name" value="TRYPSIN_SER"/>
    <property type="match status" value="1"/>
</dbReference>
<dbReference type="SUPFAM" id="SSF50494">
    <property type="entry name" value="Trypsin-like serine proteases"/>
    <property type="match status" value="1"/>
</dbReference>
<sequence length="267" mass="29077">MHRLQSKLFSGHPFELLNGDGTSRIVGGVEAPSGYAPHMAALVWGDTIKGLMCGGSIVSKRHVLTAAHCIEPMVMWGGQLYPTFHAIVGSSRWDSDAIVARFSHHINHPEWDWENIKNDIGILYLTEELKLSSTVAVIALNFKWIDGGEKSYATGWGRLGSLYTVPDYLQLLYLETISAEDCAEGIREASTLWGFSPPLDPKVEICTFHSPGHGMCNGDSGSALVSRKTGHQIGIVSWGFACALGAPDVYVRISSFEEFLSPILGLS</sequence>
<reference evidence="8" key="1">
    <citation type="submission" date="2022-03" db="EMBL/GenBank/DDBJ databases">
        <authorList>
            <person name="Martin H S."/>
        </authorList>
    </citation>
    <scope>NUCLEOTIDE SEQUENCE</scope>
</reference>
<feature type="domain" description="Peptidase S1" evidence="7">
    <location>
        <begin position="25"/>
        <end position="265"/>
    </location>
</feature>
<evidence type="ECO:0000256" key="1">
    <source>
        <dbReference type="ARBA" id="ARBA00007664"/>
    </source>
</evidence>
<dbReference type="Gene3D" id="2.40.10.10">
    <property type="entry name" value="Trypsin-like serine proteases"/>
    <property type="match status" value="1"/>
</dbReference>
<keyword evidence="9" id="KW-1185">Reference proteome</keyword>
<evidence type="ECO:0000256" key="3">
    <source>
        <dbReference type="ARBA" id="ARBA00022801"/>
    </source>
</evidence>
<evidence type="ECO:0000256" key="6">
    <source>
        <dbReference type="RuleBase" id="RU363034"/>
    </source>
</evidence>
<dbReference type="PRINTS" id="PR00722">
    <property type="entry name" value="CHYMOTRYPSIN"/>
</dbReference>
<evidence type="ECO:0000256" key="5">
    <source>
        <dbReference type="ARBA" id="ARBA00023157"/>
    </source>
</evidence>
<dbReference type="InterPro" id="IPR001254">
    <property type="entry name" value="Trypsin_dom"/>
</dbReference>
<keyword evidence="5" id="KW-1015">Disulfide bond</keyword>
<protein>
    <recommendedName>
        <fullName evidence="7">Peptidase S1 domain-containing protein</fullName>
    </recommendedName>
</protein>
<name>A0ABN8HYD9_9NEOP</name>
<keyword evidence="2 6" id="KW-0645">Protease</keyword>
<keyword evidence="3 6" id="KW-0378">Hydrolase</keyword>
<evidence type="ECO:0000256" key="4">
    <source>
        <dbReference type="ARBA" id="ARBA00022825"/>
    </source>
</evidence>
<dbReference type="PANTHER" id="PTHR24276:SF98">
    <property type="entry name" value="FI18310P1-RELATED"/>
    <property type="match status" value="1"/>
</dbReference>
<dbReference type="SMART" id="SM00020">
    <property type="entry name" value="Tryp_SPc"/>
    <property type="match status" value="1"/>
</dbReference>
<comment type="similarity">
    <text evidence="1">Belongs to the peptidase S1 family.</text>
</comment>
<dbReference type="Proteomes" id="UP000837857">
    <property type="component" value="Chromosome 13"/>
</dbReference>
<dbReference type="InterPro" id="IPR050430">
    <property type="entry name" value="Peptidase_S1"/>
</dbReference>
<proteinExistence type="inferred from homology"/>
<organism evidence="8 9">
    <name type="scientific">Iphiclides podalirius</name>
    <name type="common">scarce swallowtail</name>
    <dbReference type="NCBI Taxonomy" id="110791"/>
    <lineage>
        <taxon>Eukaryota</taxon>
        <taxon>Metazoa</taxon>
        <taxon>Ecdysozoa</taxon>
        <taxon>Arthropoda</taxon>
        <taxon>Hexapoda</taxon>
        <taxon>Insecta</taxon>
        <taxon>Pterygota</taxon>
        <taxon>Neoptera</taxon>
        <taxon>Endopterygota</taxon>
        <taxon>Lepidoptera</taxon>
        <taxon>Glossata</taxon>
        <taxon>Ditrysia</taxon>
        <taxon>Papilionoidea</taxon>
        <taxon>Papilionidae</taxon>
        <taxon>Papilioninae</taxon>
        <taxon>Iphiclides</taxon>
    </lineage>
</organism>
<dbReference type="PROSITE" id="PS00134">
    <property type="entry name" value="TRYPSIN_HIS"/>
    <property type="match status" value="1"/>
</dbReference>
<dbReference type="InterPro" id="IPR018114">
    <property type="entry name" value="TRYPSIN_HIS"/>
</dbReference>
<evidence type="ECO:0000313" key="9">
    <source>
        <dbReference type="Proteomes" id="UP000837857"/>
    </source>
</evidence>